<dbReference type="EMBL" id="CP022347">
    <property type="protein sequence ID" value="ASQ31186.1"/>
    <property type="molecule type" value="Genomic_DNA"/>
</dbReference>
<organism evidence="1 2">
    <name type="scientific">Campylobacter avium LMG 24591</name>
    <dbReference type="NCBI Taxonomy" id="522484"/>
    <lineage>
        <taxon>Bacteria</taxon>
        <taxon>Pseudomonadati</taxon>
        <taxon>Campylobacterota</taxon>
        <taxon>Epsilonproteobacteria</taxon>
        <taxon>Campylobacterales</taxon>
        <taxon>Campylobacteraceae</taxon>
        <taxon>Campylobacter</taxon>
    </lineage>
</organism>
<dbReference type="OrthoDB" id="122670at2"/>
<evidence type="ECO:0000313" key="1">
    <source>
        <dbReference type="EMBL" id="ASQ31186.1"/>
    </source>
</evidence>
<reference evidence="1 2" key="1">
    <citation type="submission" date="2017-07" db="EMBL/GenBank/DDBJ databases">
        <title>Analysis of two Campylobacter avium genomes and identification of a novel hippuricase gene.</title>
        <authorList>
            <person name="Miller W.G."/>
            <person name="Chapman M.H."/>
            <person name="Yee E."/>
            <person name="Revez J."/>
            <person name="Bono J.L."/>
            <person name="Rossi M."/>
        </authorList>
    </citation>
    <scope>NUCLEOTIDE SEQUENCE [LARGE SCALE GENOMIC DNA]</scope>
    <source>
        <strain evidence="1 2">LMG 24591</strain>
    </source>
</reference>
<dbReference type="KEGG" id="cavi:CAV_1586"/>
<evidence type="ECO:0000313" key="2">
    <source>
        <dbReference type="Proteomes" id="UP000201169"/>
    </source>
</evidence>
<name>A0A222N013_9BACT</name>
<dbReference type="RefSeq" id="WP_094324324.1">
    <property type="nucleotide sequence ID" value="NZ_CP022347.1"/>
</dbReference>
<protein>
    <submittedName>
        <fullName evidence="1">DUF4160 domain protein</fullName>
    </submittedName>
</protein>
<dbReference type="Pfam" id="PF13711">
    <property type="entry name" value="DUF4160"/>
    <property type="match status" value="1"/>
</dbReference>
<proteinExistence type="predicted"/>
<keyword evidence="2" id="KW-1185">Reference proteome</keyword>
<gene>
    <name evidence="1" type="ORF">CAV_1586</name>
</gene>
<sequence>MPVIARFYGIIIKMFFASKEHNPPHIHALYNEYSGVFSIEPIEMIEGDLPNKAKKMVEEWMTEHKDELMQMWQSQIFKELKPLE</sequence>
<dbReference type="Proteomes" id="UP000201169">
    <property type="component" value="Chromosome"/>
</dbReference>
<dbReference type="InterPro" id="IPR025427">
    <property type="entry name" value="DUF4160"/>
</dbReference>
<accession>A0A222N013</accession>
<dbReference type="AlphaFoldDB" id="A0A222N013"/>